<dbReference type="EMBL" id="HACG01028082">
    <property type="protein sequence ID" value="CEK74947.1"/>
    <property type="molecule type" value="Transcribed_RNA"/>
</dbReference>
<protein>
    <submittedName>
        <fullName evidence="1">Uncharacterized protein</fullName>
    </submittedName>
</protein>
<accession>A0A0B7A2Y7</accession>
<reference evidence="1" key="1">
    <citation type="submission" date="2014-12" db="EMBL/GenBank/DDBJ databases">
        <title>Insight into the proteome of Arion vulgaris.</title>
        <authorList>
            <person name="Aradska J."/>
            <person name="Bulat T."/>
            <person name="Smidak R."/>
            <person name="Sarate P."/>
            <person name="Gangsoo J."/>
            <person name="Sialana F."/>
            <person name="Bilban M."/>
            <person name="Lubec G."/>
        </authorList>
    </citation>
    <scope>NUCLEOTIDE SEQUENCE</scope>
    <source>
        <tissue evidence="1">Skin</tissue>
    </source>
</reference>
<sequence>MSTVQTDVSLNIYCVDNCSPLNVICAELQWVTEKVEVPKPHGVEQEVNHSWNTIQRTAKNREEWCALARVVT</sequence>
<gene>
    <name evidence="1" type="primary">ORF93295</name>
</gene>
<dbReference type="AlphaFoldDB" id="A0A0B7A2Y7"/>
<feature type="non-terminal residue" evidence="1">
    <location>
        <position position="72"/>
    </location>
</feature>
<evidence type="ECO:0000313" key="1">
    <source>
        <dbReference type="EMBL" id="CEK74947.1"/>
    </source>
</evidence>
<proteinExistence type="predicted"/>
<name>A0A0B7A2Y7_9EUPU</name>
<organism evidence="1">
    <name type="scientific">Arion vulgaris</name>
    <dbReference type="NCBI Taxonomy" id="1028688"/>
    <lineage>
        <taxon>Eukaryota</taxon>
        <taxon>Metazoa</taxon>
        <taxon>Spiralia</taxon>
        <taxon>Lophotrochozoa</taxon>
        <taxon>Mollusca</taxon>
        <taxon>Gastropoda</taxon>
        <taxon>Heterobranchia</taxon>
        <taxon>Euthyneura</taxon>
        <taxon>Panpulmonata</taxon>
        <taxon>Eupulmonata</taxon>
        <taxon>Stylommatophora</taxon>
        <taxon>Helicina</taxon>
        <taxon>Arionoidea</taxon>
        <taxon>Arionidae</taxon>
        <taxon>Arion</taxon>
    </lineage>
</organism>